<accession>T1CMV2</accession>
<protein>
    <recommendedName>
        <fullName evidence="1">Glycosyltransferase 61 catalytic domain-containing protein</fullName>
    </recommendedName>
</protein>
<reference evidence="2 3" key="1">
    <citation type="journal article" date="2013" name="Genome Announc.">
        <title>Draft Genome Sequence of Helicobacter fennelliae Strain MRY12-0050, Isolated from a Bacteremia Patient.</title>
        <authorList>
            <person name="Rimbara E."/>
            <person name="Matsui M."/>
            <person name="Mori S."/>
            <person name="Suzuki S."/>
            <person name="Suzuki M."/>
            <person name="Kim H."/>
            <person name="Sekizuka T."/>
            <person name="Kuroda M."/>
            <person name="Shibayama K."/>
        </authorList>
    </citation>
    <scope>NUCLEOTIDE SEQUENCE [LARGE SCALE GENOMIC DNA]</scope>
    <source>
        <strain evidence="2 3">MRY12-0050</strain>
    </source>
</reference>
<dbReference type="RefSeq" id="WP_023946418.1">
    <property type="nucleotide sequence ID" value="NZ_BASD01000004.1"/>
</dbReference>
<sequence length="422" mass="50077">MEILTIKINDKIPFDSLEYKSLRDENKHGILHAAYYGANTTNEDRSQELQILENEIRDKKARIFHIPIPRYTICHDESATINYIGFVYKDNGLPCEASLPCVTQADKENALRWFDEVENISFWRMRSKKQVKEFLKFMYFKYFSKKAKYNAKILQDPTKIKYLLPHPYFSNMCHFTTEDYAGLLIWIDYAKAHNLDYYIITPPQYRGYQKYYDWYIQEILDIESIPKDRIITLNHQNHKVKNLYHTSSIRFSTYQYQAIRKLQHTLYDPNFKSLGDRIYISRKKSYRRFLINDDEIAEILECEYGFRRIYMEDYDLKTKINIMLRTKVLMSVEGTSFMNGLFTEPINALGGGQAKLIGIRSHEMTNDTLAYLGILKNVEYLPIICDIKEQIGEGKSVWACSNLYLNPDYLRQKLSLYEIQKI</sequence>
<proteinExistence type="predicted"/>
<dbReference type="OrthoDB" id="5317167at2"/>
<keyword evidence="3" id="KW-1185">Reference proteome</keyword>
<dbReference type="AlphaFoldDB" id="T1CMV2"/>
<organism evidence="2 3">
    <name type="scientific">Helicobacter fennelliae MRY12-0050</name>
    <dbReference type="NCBI Taxonomy" id="1325130"/>
    <lineage>
        <taxon>Bacteria</taxon>
        <taxon>Pseudomonadati</taxon>
        <taxon>Campylobacterota</taxon>
        <taxon>Epsilonproteobacteria</taxon>
        <taxon>Campylobacterales</taxon>
        <taxon>Helicobacteraceae</taxon>
        <taxon>Helicobacter</taxon>
    </lineage>
</organism>
<dbReference type="EMBL" id="BASD01000004">
    <property type="protein sequence ID" value="GAD18089.1"/>
    <property type="molecule type" value="Genomic_DNA"/>
</dbReference>
<evidence type="ECO:0000259" key="1">
    <source>
        <dbReference type="Pfam" id="PF04577"/>
    </source>
</evidence>
<dbReference type="STRING" id="1325130.HFN_1687"/>
<evidence type="ECO:0000313" key="3">
    <source>
        <dbReference type="Proteomes" id="UP000018143"/>
    </source>
</evidence>
<dbReference type="GO" id="GO:0016757">
    <property type="term" value="F:glycosyltransferase activity"/>
    <property type="evidence" value="ECO:0007669"/>
    <property type="project" value="InterPro"/>
</dbReference>
<gene>
    <name evidence="2" type="ORF">HFN_1687</name>
</gene>
<dbReference type="InterPro" id="IPR049625">
    <property type="entry name" value="Glyco_transf_61_cat"/>
</dbReference>
<evidence type="ECO:0000313" key="2">
    <source>
        <dbReference type="EMBL" id="GAD18089.1"/>
    </source>
</evidence>
<dbReference type="Pfam" id="PF04577">
    <property type="entry name" value="Glyco_transf_61"/>
    <property type="match status" value="1"/>
</dbReference>
<feature type="domain" description="Glycosyltransferase 61 catalytic" evidence="1">
    <location>
        <begin position="227"/>
        <end position="345"/>
    </location>
</feature>
<comment type="caution">
    <text evidence="2">The sequence shown here is derived from an EMBL/GenBank/DDBJ whole genome shotgun (WGS) entry which is preliminary data.</text>
</comment>
<name>T1CMV2_9HELI</name>
<dbReference type="Proteomes" id="UP000018143">
    <property type="component" value="Unassembled WGS sequence"/>
</dbReference>